<dbReference type="SUPFAM" id="SSF82199">
    <property type="entry name" value="SET domain"/>
    <property type="match status" value="1"/>
</dbReference>
<gene>
    <name evidence="2" type="ORF">AYL99_11100</name>
</gene>
<reference evidence="2 3" key="1">
    <citation type="submission" date="2016-04" db="EMBL/GenBank/DDBJ databases">
        <title>Draft genome of Fonsecaea erecta CBS 125763.</title>
        <authorList>
            <person name="Weiss V.A."/>
            <person name="Vicente V.A."/>
            <person name="Raittz R.T."/>
            <person name="Moreno L.F."/>
            <person name="De Souza E.M."/>
            <person name="Pedrosa F.O."/>
            <person name="Steffens M.B."/>
            <person name="Faoro H."/>
            <person name="Tadra-Sfeir M.Z."/>
            <person name="Najafzadeh M.J."/>
            <person name="Felipe M.S."/>
            <person name="Teixeira M."/>
            <person name="Sun J."/>
            <person name="Xi L."/>
            <person name="Gomes R."/>
            <person name="De Azevedo C.M."/>
            <person name="Salgado C.G."/>
            <person name="Da Silva M.B."/>
            <person name="Nascimento M.F."/>
            <person name="Queiroz-Telles F."/>
            <person name="Attili D.S."/>
            <person name="Gorbushina A."/>
        </authorList>
    </citation>
    <scope>NUCLEOTIDE SEQUENCE [LARGE SCALE GENOMIC DNA]</scope>
    <source>
        <strain evidence="2 3">CBS 125763</strain>
    </source>
</reference>
<dbReference type="AlphaFoldDB" id="A0A178Z4J9"/>
<name>A0A178Z4J9_9EURO</name>
<dbReference type="RefSeq" id="XP_018688019.1">
    <property type="nucleotide sequence ID" value="XM_018842606.1"/>
</dbReference>
<dbReference type="Gene3D" id="3.90.1410.10">
    <property type="entry name" value="set domain protein methyltransferase, domain 1"/>
    <property type="match status" value="1"/>
</dbReference>
<sequence>MDLSSDRLTKWAVSHGIKVNGIAAHRFPGKGLGVIAKRRLKDGEVILDIPMSMIRTAETVPSTIREAVKGACSANGYLAAELAMDTSESTALWRTTLPSTDDLTTSMPLCWPPELQALLPPAALALLRKQQKKLSRDWSAVSAAFPQLGYDAYRCSWLLVSTRTFYYTPPDMKPEDTPEADECLALVPFGDYINHADAATCKVAFSGTSYEFTVEGAVAKGEELYISYGSHSNDFLLVEYGFTLDKNKCDVVSLDSVILPLFSEKQKGMLEEAGYWANYVLENPSMQDDEVACYRTRVALRLLCMPLKKWRDCVRYGADDDDKYRSSVHDLLRQAMKAYLEVVDSSLEQLARLGEVGLSVQREVLRRRWEEIGMYLSTAIDRIE</sequence>
<evidence type="ECO:0000259" key="1">
    <source>
        <dbReference type="PROSITE" id="PS50280"/>
    </source>
</evidence>
<keyword evidence="3" id="KW-1185">Reference proteome</keyword>
<evidence type="ECO:0000313" key="2">
    <source>
        <dbReference type="EMBL" id="OAP54652.1"/>
    </source>
</evidence>
<dbReference type="GeneID" id="30015268"/>
<dbReference type="InterPro" id="IPR046341">
    <property type="entry name" value="SET_dom_sf"/>
</dbReference>
<dbReference type="InterPro" id="IPR001214">
    <property type="entry name" value="SET_dom"/>
</dbReference>
<dbReference type="Pfam" id="PF00856">
    <property type="entry name" value="SET"/>
    <property type="match status" value="1"/>
</dbReference>
<dbReference type="PANTHER" id="PTHR13271">
    <property type="entry name" value="UNCHARACTERIZED PUTATIVE METHYLTRANSFERASE"/>
    <property type="match status" value="1"/>
</dbReference>
<dbReference type="InterPro" id="IPR050600">
    <property type="entry name" value="SETD3_SETD6_MTase"/>
</dbReference>
<accession>A0A178Z4J9</accession>
<feature type="domain" description="SET" evidence="1">
    <location>
        <begin position="20"/>
        <end position="229"/>
    </location>
</feature>
<evidence type="ECO:0000313" key="3">
    <source>
        <dbReference type="Proteomes" id="UP000078343"/>
    </source>
</evidence>
<organism evidence="2 3">
    <name type="scientific">Fonsecaea erecta</name>
    <dbReference type="NCBI Taxonomy" id="1367422"/>
    <lineage>
        <taxon>Eukaryota</taxon>
        <taxon>Fungi</taxon>
        <taxon>Dikarya</taxon>
        <taxon>Ascomycota</taxon>
        <taxon>Pezizomycotina</taxon>
        <taxon>Eurotiomycetes</taxon>
        <taxon>Chaetothyriomycetidae</taxon>
        <taxon>Chaetothyriales</taxon>
        <taxon>Herpotrichiellaceae</taxon>
        <taxon>Fonsecaea</taxon>
    </lineage>
</organism>
<proteinExistence type="predicted"/>
<dbReference type="STRING" id="1367422.A0A178Z4J9"/>
<dbReference type="OrthoDB" id="341421at2759"/>
<comment type="caution">
    <text evidence="2">The sequence shown here is derived from an EMBL/GenBank/DDBJ whole genome shotgun (WGS) entry which is preliminary data.</text>
</comment>
<dbReference type="PANTHER" id="PTHR13271:SF137">
    <property type="entry name" value="SET DOMAIN-CONTAINING PROTEIN"/>
    <property type="match status" value="1"/>
</dbReference>
<dbReference type="Proteomes" id="UP000078343">
    <property type="component" value="Unassembled WGS sequence"/>
</dbReference>
<dbReference type="GO" id="GO:0016279">
    <property type="term" value="F:protein-lysine N-methyltransferase activity"/>
    <property type="evidence" value="ECO:0007669"/>
    <property type="project" value="TreeGrafter"/>
</dbReference>
<protein>
    <recommendedName>
        <fullName evidence="1">SET domain-containing protein</fullName>
    </recommendedName>
</protein>
<dbReference type="PROSITE" id="PS50280">
    <property type="entry name" value="SET"/>
    <property type="match status" value="1"/>
</dbReference>
<dbReference type="EMBL" id="LVYI01000013">
    <property type="protein sequence ID" value="OAP54652.1"/>
    <property type="molecule type" value="Genomic_DNA"/>
</dbReference>